<dbReference type="PANTHER" id="PTHR43304">
    <property type="entry name" value="PHYTOCHROME-LIKE PROTEIN CPH1"/>
    <property type="match status" value="1"/>
</dbReference>
<dbReference type="CDD" id="cd00130">
    <property type="entry name" value="PAS"/>
    <property type="match status" value="1"/>
</dbReference>
<dbReference type="EMBL" id="BARS01016307">
    <property type="protein sequence ID" value="GAF86432.1"/>
    <property type="molecule type" value="Genomic_DNA"/>
</dbReference>
<dbReference type="Pfam" id="PF08448">
    <property type="entry name" value="PAS_4"/>
    <property type="match status" value="1"/>
</dbReference>
<dbReference type="PROSITE" id="PS50113">
    <property type="entry name" value="PAC"/>
    <property type="match status" value="1"/>
</dbReference>
<evidence type="ECO:0000256" key="6">
    <source>
        <dbReference type="SAM" id="Coils"/>
    </source>
</evidence>
<evidence type="ECO:0000256" key="4">
    <source>
        <dbReference type="ARBA" id="ARBA00022679"/>
    </source>
</evidence>
<feature type="domain" description="PAC" evidence="8">
    <location>
        <begin position="198"/>
        <end position="250"/>
    </location>
</feature>
<accession>X0TE27</accession>
<dbReference type="SMART" id="SM00086">
    <property type="entry name" value="PAC"/>
    <property type="match status" value="1"/>
</dbReference>
<protein>
    <recommendedName>
        <fullName evidence="2">histidine kinase</fullName>
        <ecNumber evidence="2">2.7.13.3</ecNumber>
    </recommendedName>
</protein>
<name>X0TE27_9ZZZZ</name>
<dbReference type="Pfam" id="PF13188">
    <property type="entry name" value="PAS_8"/>
    <property type="match status" value="1"/>
</dbReference>
<dbReference type="PROSITE" id="PS50112">
    <property type="entry name" value="PAS"/>
    <property type="match status" value="1"/>
</dbReference>
<feature type="domain" description="PAS" evidence="7">
    <location>
        <begin position="124"/>
        <end position="195"/>
    </location>
</feature>
<keyword evidence="5" id="KW-0418">Kinase</keyword>
<dbReference type="InterPro" id="IPR000014">
    <property type="entry name" value="PAS"/>
</dbReference>
<keyword evidence="6" id="KW-0175">Coiled coil</keyword>
<evidence type="ECO:0000256" key="5">
    <source>
        <dbReference type="ARBA" id="ARBA00022777"/>
    </source>
</evidence>
<gene>
    <name evidence="9" type="ORF">S01H1_26857</name>
</gene>
<dbReference type="InterPro" id="IPR000700">
    <property type="entry name" value="PAS-assoc_C"/>
</dbReference>
<comment type="catalytic activity">
    <reaction evidence="1">
        <text>ATP + protein L-histidine = ADP + protein N-phospho-L-histidine.</text>
        <dbReference type="EC" id="2.7.13.3"/>
    </reaction>
</comment>
<keyword evidence="3" id="KW-0597">Phosphoprotein</keyword>
<feature type="non-terminal residue" evidence="9">
    <location>
        <position position="281"/>
    </location>
</feature>
<dbReference type="PANTHER" id="PTHR43304:SF1">
    <property type="entry name" value="PAC DOMAIN-CONTAINING PROTEIN"/>
    <property type="match status" value="1"/>
</dbReference>
<evidence type="ECO:0000256" key="1">
    <source>
        <dbReference type="ARBA" id="ARBA00000085"/>
    </source>
</evidence>
<dbReference type="InterPro" id="IPR001610">
    <property type="entry name" value="PAC"/>
</dbReference>
<dbReference type="SUPFAM" id="SSF55785">
    <property type="entry name" value="PYP-like sensor domain (PAS domain)"/>
    <property type="match status" value="3"/>
</dbReference>
<dbReference type="NCBIfam" id="TIGR00229">
    <property type="entry name" value="sensory_box"/>
    <property type="match status" value="2"/>
</dbReference>
<evidence type="ECO:0000259" key="8">
    <source>
        <dbReference type="PROSITE" id="PS50113"/>
    </source>
</evidence>
<organism evidence="9">
    <name type="scientific">marine sediment metagenome</name>
    <dbReference type="NCBI Taxonomy" id="412755"/>
    <lineage>
        <taxon>unclassified sequences</taxon>
        <taxon>metagenomes</taxon>
        <taxon>ecological metagenomes</taxon>
    </lineage>
</organism>
<evidence type="ECO:0000256" key="2">
    <source>
        <dbReference type="ARBA" id="ARBA00012438"/>
    </source>
</evidence>
<reference evidence="9" key="1">
    <citation type="journal article" date="2014" name="Front. Microbiol.">
        <title>High frequency of phylogenetically diverse reductive dehalogenase-homologous genes in deep subseafloor sedimentary metagenomes.</title>
        <authorList>
            <person name="Kawai M."/>
            <person name="Futagami T."/>
            <person name="Toyoda A."/>
            <person name="Takaki Y."/>
            <person name="Nishi S."/>
            <person name="Hori S."/>
            <person name="Arai W."/>
            <person name="Tsubouchi T."/>
            <person name="Morono Y."/>
            <person name="Uchiyama I."/>
            <person name="Ito T."/>
            <person name="Fujiyama A."/>
            <person name="Inagaki F."/>
            <person name="Takami H."/>
        </authorList>
    </citation>
    <scope>NUCLEOTIDE SEQUENCE</scope>
    <source>
        <strain evidence="9">Expedition CK06-06</strain>
    </source>
</reference>
<dbReference type="InterPro" id="IPR013656">
    <property type="entry name" value="PAS_4"/>
</dbReference>
<feature type="non-terminal residue" evidence="9">
    <location>
        <position position="1"/>
    </location>
</feature>
<sequence length="281" mass="31812">KLRLFMESATDFYTIWDSELNLVDLNEASLRYPLIRLPAGVKKEDFIGKNMLELEPHVKERGKYDQYLEVIKTGKPFFTEDIVPYPKHGDVHLEVRAFKVGDGLGIVTADITERKRAEEALRESEEKLRYMFESIGDGVIISDLEGNIVEVNEAELHLLGRSNKEEIIGRSGLQFIAEQDRDRVIEDMMKAVEVGYGAPMQYTFVGKDGREFDGEASAALLRDSSGSPVGFISLVRDITERKRAEEELRESEEKYRALFDSALDGVVIIDGETMKVVLANQ</sequence>
<dbReference type="EC" id="2.7.13.3" evidence="2"/>
<feature type="coiled-coil region" evidence="6">
    <location>
        <begin position="234"/>
        <end position="261"/>
    </location>
</feature>
<evidence type="ECO:0000259" key="7">
    <source>
        <dbReference type="PROSITE" id="PS50112"/>
    </source>
</evidence>
<dbReference type="InterPro" id="IPR035965">
    <property type="entry name" value="PAS-like_dom_sf"/>
</dbReference>
<dbReference type="Gene3D" id="3.30.450.20">
    <property type="entry name" value="PAS domain"/>
    <property type="match status" value="3"/>
</dbReference>
<proteinExistence type="predicted"/>
<dbReference type="SMART" id="SM00091">
    <property type="entry name" value="PAS"/>
    <property type="match status" value="1"/>
</dbReference>
<evidence type="ECO:0000313" key="9">
    <source>
        <dbReference type="EMBL" id="GAF86432.1"/>
    </source>
</evidence>
<dbReference type="InterPro" id="IPR052162">
    <property type="entry name" value="Sensor_kinase/Photoreceptor"/>
</dbReference>
<comment type="caution">
    <text evidence="9">The sequence shown here is derived from an EMBL/GenBank/DDBJ whole genome shotgun (WGS) entry which is preliminary data.</text>
</comment>
<dbReference type="Pfam" id="PF13426">
    <property type="entry name" value="PAS_9"/>
    <property type="match status" value="1"/>
</dbReference>
<dbReference type="GO" id="GO:0004673">
    <property type="term" value="F:protein histidine kinase activity"/>
    <property type="evidence" value="ECO:0007669"/>
    <property type="project" value="UniProtKB-EC"/>
</dbReference>
<dbReference type="AlphaFoldDB" id="X0TE27"/>
<evidence type="ECO:0000256" key="3">
    <source>
        <dbReference type="ARBA" id="ARBA00022553"/>
    </source>
</evidence>
<dbReference type="Gene3D" id="6.10.250.490">
    <property type="match status" value="1"/>
</dbReference>
<keyword evidence="4" id="KW-0808">Transferase</keyword>